<reference evidence="1" key="1">
    <citation type="submission" date="2021-01" db="EMBL/GenBank/DDBJ databases">
        <title>Marivirga sp. nov., isolated from intertidal surface sediments.</title>
        <authorList>
            <person name="Zhang M."/>
        </authorList>
    </citation>
    <scope>NUCLEOTIDE SEQUENCE</scope>
    <source>
        <strain evidence="1">SM1354</strain>
    </source>
</reference>
<dbReference type="EMBL" id="JAERQG010000004">
    <property type="protein sequence ID" value="MBL0766447.1"/>
    <property type="molecule type" value="Genomic_DNA"/>
</dbReference>
<name>A0A937A9R9_9BACT</name>
<proteinExistence type="predicted"/>
<gene>
    <name evidence="1" type="ORF">JKP34_14365</name>
</gene>
<dbReference type="RefSeq" id="WP_201922954.1">
    <property type="nucleotide sequence ID" value="NZ_JAERQG010000004.1"/>
</dbReference>
<dbReference type="Proteomes" id="UP000642920">
    <property type="component" value="Unassembled WGS sequence"/>
</dbReference>
<sequence length="493" mass="57900">MEFQRRIDLIEKLQGLEQKYQVELWELNHVKIWPLIKKLIFFNSFNNDNSSKKVNSIKVNKSKLFVNINKTFGLILKIGFSYIKRLTTRIPHTDIVFSGASNYRINYKDNSLNRYFDPILDSLSKDNLLSGILTDYNSFPKSAIYKKFRVINLTIFYHSFLKFRNLKSEWDYLVKSNSEFDNFLIDIESLEIIKASRLREQLTSSLNKILNWKSLFKWVLRKSKARLAFGLCYYNTQMYGMNLAANELGIQSIDMQHGGQGPLHVAYNINKHPLKGYDLLPAVFWVWDEFSANQLTKYFNNSNYKIIRGGNPSMSLYNDDLSLVDNQNDKPNILITLQPLDEFLPEYIYRVIRNTLERYNWWIRLHPRMKDYQIKKLNQKLEYFNIYEEVKITEVSSFPLAKVLDKSDLHISKFSGTIIEAALVNVRSIIIDPVGIQSYTELINSGLAFGFSDDHNESFEKLIEDKLKSNAILKKEVLVDYKNTLYNIMKFKV</sequence>
<accession>A0A937A9R9</accession>
<dbReference type="SUPFAM" id="SSF53756">
    <property type="entry name" value="UDP-Glycosyltransferase/glycogen phosphorylase"/>
    <property type="match status" value="1"/>
</dbReference>
<dbReference type="Gene3D" id="3.40.50.12580">
    <property type="match status" value="1"/>
</dbReference>
<protein>
    <submittedName>
        <fullName evidence="1">Uncharacterized protein</fullName>
    </submittedName>
</protein>
<evidence type="ECO:0000313" key="2">
    <source>
        <dbReference type="Proteomes" id="UP000642920"/>
    </source>
</evidence>
<organism evidence="1 2">
    <name type="scientific">Marivirga atlantica</name>
    <dbReference type="NCBI Taxonomy" id="1548457"/>
    <lineage>
        <taxon>Bacteria</taxon>
        <taxon>Pseudomonadati</taxon>
        <taxon>Bacteroidota</taxon>
        <taxon>Cytophagia</taxon>
        <taxon>Cytophagales</taxon>
        <taxon>Marivirgaceae</taxon>
        <taxon>Marivirga</taxon>
    </lineage>
</organism>
<dbReference type="InterPro" id="IPR043148">
    <property type="entry name" value="TagF_C"/>
</dbReference>
<evidence type="ECO:0000313" key="1">
    <source>
        <dbReference type="EMBL" id="MBL0766447.1"/>
    </source>
</evidence>
<dbReference type="AlphaFoldDB" id="A0A937A9R9"/>
<comment type="caution">
    <text evidence="1">The sequence shown here is derived from an EMBL/GenBank/DDBJ whole genome shotgun (WGS) entry which is preliminary data.</text>
</comment>
<keyword evidence="2" id="KW-1185">Reference proteome</keyword>